<dbReference type="AlphaFoldDB" id="A0A1Z1M274"/>
<dbReference type="EMBL" id="MF101412">
    <property type="protein sequence ID" value="ARW60126.1"/>
    <property type="molecule type" value="Genomic_DNA"/>
</dbReference>
<geneLocation type="chloroplast" evidence="5"/>
<evidence type="ECO:0000256" key="3">
    <source>
        <dbReference type="ARBA" id="ARBA00021585"/>
    </source>
</evidence>
<gene>
    <name evidence="5" type="primary">ycf35</name>
</gene>
<sequence length="128" mass="14931">MSHFSKIKTNISNKNILINTLHDMGFMYKYSRDSLSSKDILVYDGRGSKSYLFSFVWNDSQYNLLADLQLWSLDVDFNYFLDSLSQMYAYNMVVDQSTLGGFHKVNEEVMTDGSIRVKLKRWSTSNFC</sequence>
<reference evidence="5" key="1">
    <citation type="journal article" date="2017" name="J. Phycol.">
        <title>Analysis of chloroplast genomes and a supermatrix inform reclassification of the Rhodomelaceae (Rhodophyta).</title>
        <authorList>
            <person name="Diaz-Tapia P."/>
            <person name="Maggs C.A."/>
            <person name="West J.A."/>
            <person name="Verbruggen H."/>
        </authorList>
    </citation>
    <scope>NUCLEOTIDE SEQUENCE</scope>
    <source>
        <strain evidence="5">JFC1711</strain>
    </source>
</reference>
<accession>A0A1Z1M274</accession>
<dbReference type="PANTHER" id="PTHR39638:SF2">
    <property type="entry name" value="YCF35"/>
    <property type="match status" value="1"/>
</dbReference>
<name>A0A1Z1M274_9FLOR</name>
<comment type="similarity">
    <text evidence="2">Belongs to the ycf35 family.</text>
</comment>
<evidence type="ECO:0000256" key="4">
    <source>
        <dbReference type="ARBA" id="ARBA00022640"/>
    </source>
</evidence>
<dbReference type="GO" id="GO:0009536">
    <property type="term" value="C:plastid"/>
    <property type="evidence" value="ECO:0007669"/>
    <property type="project" value="UniProtKB-SubCell"/>
</dbReference>
<protein>
    <recommendedName>
        <fullName evidence="3">Uncharacterized protein ycf35</fullName>
    </recommendedName>
</protein>
<keyword evidence="4 5" id="KW-0934">Plastid</keyword>
<dbReference type="PANTHER" id="PTHR39638">
    <property type="entry name" value="YCF35"/>
    <property type="match status" value="1"/>
</dbReference>
<organism evidence="5">
    <name type="scientific">Laurencieae sp</name>
    <dbReference type="NCBI Taxonomy" id="2007162"/>
    <lineage>
        <taxon>Eukaryota</taxon>
        <taxon>Rhodophyta</taxon>
        <taxon>Florideophyceae</taxon>
        <taxon>Rhodymeniophycidae</taxon>
        <taxon>Ceramiales</taxon>
        <taxon>Rhodomelaceae</taxon>
        <taxon>Laurencieae</taxon>
    </lineage>
</organism>
<evidence type="ECO:0000256" key="2">
    <source>
        <dbReference type="ARBA" id="ARBA00009068"/>
    </source>
</evidence>
<evidence type="ECO:0000313" key="5">
    <source>
        <dbReference type="EMBL" id="ARW60126.1"/>
    </source>
</evidence>
<comment type="subcellular location">
    <subcellularLocation>
        <location evidence="1">Plastid</location>
    </subcellularLocation>
</comment>
<keyword evidence="5" id="KW-0150">Chloroplast</keyword>
<evidence type="ECO:0000256" key="1">
    <source>
        <dbReference type="ARBA" id="ARBA00004474"/>
    </source>
</evidence>
<dbReference type="InterPro" id="IPR009666">
    <property type="entry name" value="Uncharacterised_Ycf35"/>
</dbReference>
<proteinExistence type="inferred from homology"/>
<dbReference type="Pfam" id="PF06868">
    <property type="entry name" value="DUF1257"/>
    <property type="match status" value="1"/>
</dbReference>